<dbReference type="GO" id="GO:0080120">
    <property type="term" value="P:CAAX-box protein maturation"/>
    <property type="evidence" value="ECO:0007669"/>
    <property type="project" value="UniProtKB-ARBA"/>
</dbReference>
<evidence type="ECO:0000256" key="1">
    <source>
        <dbReference type="SAM" id="Phobius"/>
    </source>
</evidence>
<evidence type="ECO:0000313" key="4">
    <source>
        <dbReference type="Proteomes" id="UP000184440"/>
    </source>
</evidence>
<dbReference type="Proteomes" id="UP000184440">
    <property type="component" value="Unassembled WGS sequence"/>
</dbReference>
<accession>A0A1M7RN18</accession>
<keyword evidence="1" id="KW-1133">Transmembrane helix</keyword>
<feature type="transmembrane region" description="Helical" evidence="1">
    <location>
        <begin position="104"/>
        <end position="125"/>
    </location>
</feature>
<dbReference type="InterPro" id="IPR042150">
    <property type="entry name" value="MmRce1-like"/>
</dbReference>
<dbReference type="PANTHER" id="PTHR35797:SF1">
    <property type="entry name" value="PROTEASE"/>
    <property type="match status" value="1"/>
</dbReference>
<evidence type="ECO:0000259" key="2">
    <source>
        <dbReference type="Pfam" id="PF02517"/>
    </source>
</evidence>
<proteinExistence type="predicted"/>
<dbReference type="PANTHER" id="PTHR35797">
    <property type="entry name" value="PROTEASE-RELATED"/>
    <property type="match status" value="1"/>
</dbReference>
<reference evidence="3 4" key="1">
    <citation type="submission" date="2016-11" db="EMBL/GenBank/DDBJ databases">
        <authorList>
            <person name="Jaros S."/>
            <person name="Januszkiewicz K."/>
            <person name="Wedrychowicz H."/>
        </authorList>
    </citation>
    <scope>NUCLEOTIDE SEQUENCE [LARGE SCALE GENOMIC DNA]</scope>
    <source>
        <strain evidence="3 4">DSM 46144</strain>
    </source>
</reference>
<keyword evidence="1" id="KW-0472">Membrane</keyword>
<feature type="transmembrane region" description="Helical" evidence="1">
    <location>
        <begin position="233"/>
        <end position="252"/>
    </location>
</feature>
<dbReference type="OrthoDB" id="3693644at2"/>
<keyword evidence="4" id="KW-1185">Reference proteome</keyword>
<dbReference type="GO" id="GO:0004175">
    <property type="term" value="F:endopeptidase activity"/>
    <property type="evidence" value="ECO:0007669"/>
    <property type="project" value="UniProtKB-ARBA"/>
</dbReference>
<feature type="domain" description="CAAX prenyl protease 2/Lysostaphin resistance protein A-like" evidence="2">
    <location>
        <begin position="110"/>
        <end position="211"/>
    </location>
</feature>
<feature type="transmembrane region" description="Helical" evidence="1">
    <location>
        <begin position="38"/>
        <end position="55"/>
    </location>
</feature>
<dbReference type="STRING" id="134849.SAMN05443668_12456"/>
<name>A0A1M7RN18_9ACTN</name>
<dbReference type="InterPro" id="IPR003675">
    <property type="entry name" value="Rce1/LyrA-like_dom"/>
</dbReference>
<feature type="transmembrane region" description="Helical" evidence="1">
    <location>
        <begin position="175"/>
        <end position="193"/>
    </location>
</feature>
<feature type="transmembrane region" description="Helical" evidence="1">
    <location>
        <begin position="137"/>
        <end position="155"/>
    </location>
</feature>
<evidence type="ECO:0000313" key="3">
    <source>
        <dbReference type="EMBL" id="SHN47498.1"/>
    </source>
</evidence>
<dbReference type="Pfam" id="PF02517">
    <property type="entry name" value="Rce1-like"/>
    <property type="match status" value="1"/>
</dbReference>
<keyword evidence="3" id="KW-0645">Protease</keyword>
<dbReference type="GO" id="GO:0006508">
    <property type="term" value="P:proteolysis"/>
    <property type="evidence" value="ECO:0007669"/>
    <property type="project" value="UniProtKB-KW"/>
</dbReference>
<keyword evidence="1" id="KW-0812">Transmembrane</keyword>
<keyword evidence="3" id="KW-0378">Hydrolase</keyword>
<gene>
    <name evidence="3" type="ORF">SAMN05443668_12456</name>
</gene>
<organism evidence="3 4">
    <name type="scientific">Cryptosporangium aurantiacum</name>
    <dbReference type="NCBI Taxonomy" id="134849"/>
    <lineage>
        <taxon>Bacteria</taxon>
        <taxon>Bacillati</taxon>
        <taxon>Actinomycetota</taxon>
        <taxon>Actinomycetes</taxon>
        <taxon>Cryptosporangiales</taxon>
        <taxon>Cryptosporangiaceae</taxon>
        <taxon>Cryptosporangium</taxon>
    </lineage>
</organism>
<feature type="transmembrane region" description="Helical" evidence="1">
    <location>
        <begin position="75"/>
        <end position="98"/>
    </location>
</feature>
<sequence>MTTRGVRWYLILSFGLFWGWILTMWATGVSLTNPLAQLPGGFAPAIAAFVVRRYVTREGFADARLRLRWRAAWRYYVLAWLAPIGVLAVTVVLAVLFAGYRPSGLGVVAPFVLIALVVPPIFFGEEFGWRSYLQQRIVARPTVAVLVTGLIWGVWHWPLAFTGYADYDNLPLGLATWTVHTLLIGILLGWLFVRSGSVWVTCLAHGCSNLVGGVGAELLLVDDGGMSRAAVDGLSLVPLLALAAVVLGTRQFERVPVAAARE</sequence>
<feature type="transmembrane region" description="Helical" evidence="1">
    <location>
        <begin position="7"/>
        <end position="26"/>
    </location>
</feature>
<dbReference type="RefSeq" id="WP_073265395.1">
    <property type="nucleotide sequence ID" value="NZ_FRCS01000024.1"/>
</dbReference>
<feature type="transmembrane region" description="Helical" evidence="1">
    <location>
        <begin position="200"/>
        <end position="221"/>
    </location>
</feature>
<dbReference type="AlphaFoldDB" id="A0A1M7RN18"/>
<protein>
    <submittedName>
        <fullName evidence="3">CAAX protease self-immunity</fullName>
    </submittedName>
</protein>
<dbReference type="EMBL" id="FRCS01000024">
    <property type="protein sequence ID" value="SHN47498.1"/>
    <property type="molecule type" value="Genomic_DNA"/>
</dbReference>